<evidence type="ECO:0000256" key="1">
    <source>
        <dbReference type="SAM" id="MobiDB-lite"/>
    </source>
</evidence>
<name>A0ABZ0ER71_9BURK</name>
<reference evidence="2 3" key="1">
    <citation type="submission" date="2023-10" db="EMBL/GenBank/DDBJ databases">
        <title>Surface-active antibiotics is a multifunctional adaptation for post-fire microbes.</title>
        <authorList>
            <person name="Liu M.D."/>
            <person name="Du Y."/>
            <person name="Koupaei S.K."/>
            <person name="Kim N.R."/>
            <person name="Zhang W."/>
            <person name="Traxler M.F."/>
        </authorList>
    </citation>
    <scope>NUCLEOTIDE SEQUENCE [LARGE SCALE GENOMIC DNA]</scope>
    <source>
        <strain evidence="2 3">F3</strain>
    </source>
</reference>
<organism evidence="2 3">
    <name type="scientific">Paraburkholderia kirstenboschensis</name>
    <dbReference type="NCBI Taxonomy" id="1245436"/>
    <lineage>
        <taxon>Bacteria</taxon>
        <taxon>Pseudomonadati</taxon>
        <taxon>Pseudomonadota</taxon>
        <taxon>Betaproteobacteria</taxon>
        <taxon>Burkholderiales</taxon>
        <taxon>Burkholderiaceae</taxon>
        <taxon>Paraburkholderia</taxon>
    </lineage>
</organism>
<protein>
    <submittedName>
        <fullName evidence="2">Uncharacterized protein</fullName>
    </submittedName>
</protein>
<accession>A0ABZ0ER71</accession>
<sequence>MSIVESEIGQLEKAVNTLVRRPRLILQDYWASEIENVLARPGITARDRQRLLALVDLLGAVASDHPVQATALADGPGTLPSRPVDIPRGPALMNRKHSTARVVAAALTEGATAAPSELLTSSREERR</sequence>
<gene>
    <name evidence="2" type="ORF">RW095_22790</name>
</gene>
<proteinExistence type="predicted"/>
<dbReference type="RefSeq" id="WP_317021266.1">
    <property type="nucleotide sequence ID" value="NZ_CP136513.1"/>
</dbReference>
<evidence type="ECO:0000313" key="3">
    <source>
        <dbReference type="Proteomes" id="UP001302652"/>
    </source>
</evidence>
<dbReference type="Proteomes" id="UP001302652">
    <property type="component" value="Chromosome 1"/>
</dbReference>
<evidence type="ECO:0000313" key="2">
    <source>
        <dbReference type="EMBL" id="WOD19094.1"/>
    </source>
</evidence>
<keyword evidence="3" id="KW-1185">Reference proteome</keyword>
<dbReference type="EMBL" id="CP136513">
    <property type="protein sequence ID" value="WOD19094.1"/>
    <property type="molecule type" value="Genomic_DNA"/>
</dbReference>
<feature type="region of interest" description="Disordered" evidence="1">
    <location>
        <begin position="72"/>
        <end position="91"/>
    </location>
</feature>